<reference evidence="2 3" key="1">
    <citation type="submission" date="2014-11" db="EMBL/GenBank/DDBJ databases">
        <authorList>
            <person name="Zhu J."/>
            <person name="Qi W."/>
            <person name="Song R."/>
        </authorList>
    </citation>
    <scope>NUCLEOTIDE SEQUENCE [LARGE SCALE GENOMIC DNA]</scope>
</reference>
<feature type="compositionally biased region" description="Acidic residues" evidence="1">
    <location>
        <begin position="11"/>
        <end position="25"/>
    </location>
</feature>
<evidence type="ECO:0000313" key="3">
    <source>
        <dbReference type="Proteomes" id="UP000041254"/>
    </source>
</evidence>
<sequence>MREVDPGYNQLDEEYDEDDWDEEGEGASAAAHQVIENAPAEASQQTWVGWLWNLPLVGCCCGGPRQGHAATG</sequence>
<evidence type="ECO:0000256" key="1">
    <source>
        <dbReference type="SAM" id="MobiDB-lite"/>
    </source>
</evidence>
<dbReference type="VEuPathDB" id="CryptoDB:Vbra_18802"/>
<evidence type="ECO:0000313" key="2">
    <source>
        <dbReference type="EMBL" id="CEM35016.1"/>
    </source>
</evidence>
<dbReference type="InParanoid" id="A0A0G4GVR6"/>
<gene>
    <name evidence="2" type="ORF">Vbra_18802</name>
</gene>
<protein>
    <submittedName>
        <fullName evidence="2">Uncharacterized protein</fullName>
    </submittedName>
</protein>
<accession>A0A0G4GVR6</accession>
<keyword evidence="3" id="KW-1185">Reference proteome</keyword>
<dbReference type="EMBL" id="CDMY01000840">
    <property type="protein sequence ID" value="CEM35016.1"/>
    <property type="molecule type" value="Genomic_DNA"/>
</dbReference>
<proteinExistence type="predicted"/>
<organism evidence="2 3">
    <name type="scientific">Vitrella brassicaformis (strain CCMP3155)</name>
    <dbReference type="NCBI Taxonomy" id="1169540"/>
    <lineage>
        <taxon>Eukaryota</taxon>
        <taxon>Sar</taxon>
        <taxon>Alveolata</taxon>
        <taxon>Colpodellida</taxon>
        <taxon>Vitrellaceae</taxon>
        <taxon>Vitrella</taxon>
    </lineage>
</organism>
<dbReference type="Proteomes" id="UP000041254">
    <property type="component" value="Unassembled WGS sequence"/>
</dbReference>
<feature type="region of interest" description="Disordered" evidence="1">
    <location>
        <begin position="1"/>
        <end position="31"/>
    </location>
</feature>
<name>A0A0G4GVR6_VITBC</name>
<dbReference type="AlphaFoldDB" id="A0A0G4GVR6"/>